<dbReference type="AlphaFoldDB" id="A0A7W5BAB2"/>
<protein>
    <recommendedName>
        <fullName evidence="1">UPF0276 protein FHS03_002526</fullName>
    </recommendedName>
</protein>
<dbReference type="InterPro" id="IPR007801">
    <property type="entry name" value="MbnB/TglH/ChrH"/>
</dbReference>
<dbReference type="Proteomes" id="UP000541535">
    <property type="component" value="Unassembled WGS sequence"/>
</dbReference>
<gene>
    <name evidence="3" type="ORF">FHS03_002526</name>
</gene>
<dbReference type="Gene3D" id="3.20.20.150">
    <property type="entry name" value="Divalent-metal-dependent TIM barrel enzymes"/>
    <property type="match status" value="1"/>
</dbReference>
<accession>A0A7W5BAB2</accession>
<dbReference type="EMBL" id="JACHXD010000006">
    <property type="protein sequence ID" value="MBB3119474.1"/>
    <property type="molecule type" value="Genomic_DNA"/>
</dbReference>
<dbReference type="InterPro" id="IPR044922">
    <property type="entry name" value="DUF2063_N_sf"/>
</dbReference>
<sequence>MQAHAAPSGLTMPGAGVGLRAPHYRQFLAQRPRMDWLEVHTENYLDQGGWDWHVLQELRRDYPISLHGVGLGLGSARGFSAAHLERVRSLARRIEPMLVSEHLSWNAVFDRQLNDLLPLALNHEALALLSERVERVQELLGRPILLENVSTYVRFADDAMSEAQFLAELVRRTGCGLLLDVNNLYVNQINHGEDALAAMAALPAGSIGEIHLAGHLRTPEALIDHHGDKVAEPVWQLYEAALQRFGVLPTLIEWDTDIPALDILLAEAAQATRRAAPYSPARVHHGVRPQIGHELGSDSQRNSGSVCVHLGARHQGGHGLGHGGADSAPALAAGQQCFAQALFAPEQAERLLPMLTGPHLAHRLALYRGNLSAAWEKALHAAYPVIAQLVGAEFFGGLARAYGRAHPSDDGDLNRFGARFAAFLADFAPAAELPYLPDMARLEWLLHRAHYAPAADGISAAELAAVPPETIEARRLVLHPACALSASSWAVVPLWLAHQPDSAQAFPARMAQASYGLVCRPQWKTQLVPLSAAQHAALQVLARQGSFGAALDAAFELDEEFDVAGSLQQWLTHAVIMKIGD</sequence>
<evidence type="ECO:0000256" key="1">
    <source>
        <dbReference type="HAMAP-Rule" id="MF_00697"/>
    </source>
</evidence>
<dbReference type="SUPFAM" id="SSF51658">
    <property type="entry name" value="Xylose isomerase-like"/>
    <property type="match status" value="1"/>
</dbReference>
<dbReference type="InterPro" id="IPR036237">
    <property type="entry name" value="Xyl_isomerase-like_sf"/>
</dbReference>
<proteinExistence type="inferred from homology"/>
<dbReference type="HAMAP" id="MF_00697">
    <property type="entry name" value="UPF0276"/>
    <property type="match status" value="1"/>
</dbReference>
<reference evidence="3 4" key="1">
    <citation type="submission" date="2020-08" db="EMBL/GenBank/DDBJ databases">
        <title>Genomic Encyclopedia of Type Strains, Phase III (KMG-III): the genomes of soil and plant-associated and newly described type strains.</title>
        <authorList>
            <person name="Whitman W."/>
        </authorList>
    </citation>
    <scope>NUCLEOTIDE SEQUENCE [LARGE SCALE GENOMIC DNA]</scope>
    <source>
        <strain evidence="3 4">CECT 8897</strain>
    </source>
</reference>
<evidence type="ECO:0000313" key="3">
    <source>
        <dbReference type="EMBL" id="MBB3119474.1"/>
    </source>
</evidence>
<comment type="similarity">
    <text evidence="1">Belongs to the UPF0276 family.</text>
</comment>
<organism evidence="3 4">
    <name type="scientific">Pseudoduganella violacea</name>
    <dbReference type="NCBI Taxonomy" id="1715466"/>
    <lineage>
        <taxon>Bacteria</taxon>
        <taxon>Pseudomonadati</taxon>
        <taxon>Pseudomonadota</taxon>
        <taxon>Betaproteobacteria</taxon>
        <taxon>Burkholderiales</taxon>
        <taxon>Oxalobacteraceae</taxon>
        <taxon>Telluria group</taxon>
        <taxon>Pseudoduganella</taxon>
    </lineage>
</organism>
<dbReference type="Pfam" id="PF09836">
    <property type="entry name" value="DUF2063"/>
    <property type="match status" value="1"/>
</dbReference>
<name>A0A7W5BAB2_9BURK</name>
<dbReference type="PANTHER" id="PTHR42194">
    <property type="entry name" value="UPF0276 PROTEIN HI_1600"/>
    <property type="match status" value="1"/>
</dbReference>
<dbReference type="Gene3D" id="1.10.150.690">
    <property type="entry name" value="DUF2063"/>
    <property type="match status" value="1"/>
</dbReference>
<dbReference type="NCBIfam" id="NF003818">
    <property type="entry name" value="PRK05409.1"/>
    <property type="match status" value="1"/>
</dbReference>
<evidence type="ECO:0000259" key="2">
    <source>
        <dbReference type="Pfam" id="PF09836"/>
    </source>
</evidence>
<feature type="domain" description="Putative DNA-binding" evidence="2">
    <location>
        <begin position="335"/>
        <end position="424"/>
    </location>
</feature>
<dbReference type="RefSeq" id="WP_183441307.1">
    <property type="nucleotide sequence ID" value="NZ_JACHXD010000006.1"/>
</dbReference>
<comment type="caution">
    <text evidence="3">The sequence shown here is derived from an EMBL/GenBank/DDBJ whole genome shotgun (WGS) entry which is preliminary data.</text>
</comment>
<evidence type="ECO:0000313" key="4">
    <source>
        <dbReference type="Proteomes" id="UP000541535"/>
    </source>
</evidence>
<keyword evidence="4" id="KW-1185">Reference proteome</keyword>
<dbReference type="PANTHER" id="PTHR42194:SF1">
    <property type="entry name" value="UPF0276 PROTEIN HI_1600"/>
    <property type="match status" value="1"/>
</dbReference>
<dbReference type="InterPro" id="IPR018640">
    <property type="entry name" value="DUF2063"/>
</dbReference>
<dbReference type="Pfam" id="PF05114">
    <property type="entry name" value="MbnB_TglH_ChrH"/>
    <property type="match status" value="1"/>
</dbReference>